<name>A0A4Y2GS47_ARAVE</name>
<keyword evidence="3" id="KW-1185">Reference proteome</keyword>
<feature type="region of interest" description="Disordered" evidence="1">
    <location>
        <begin position="101"/>
        <end position="149"/>
    </location>
</feature>
<dbReference type="EMBL" id="BGPR01001552">
    <property type="protein sequence ID" value="GBM56570.1"/>
    <property type="molecule type" value="Genomic_DNA"/>
</dbReference>
<organism evidence="2 3">
    <name type="scientific">Araneus ventricosus</name>
    <name type="common">Orbweaver spider</name>
    <name type="synonym">Epeira ventricosa</name>
    <dbReference type="NCBI Taxonomy" id="182803"/>
    <lineage>
        <taxon>Eukaryota</taxon>
        <taxon>Metazoa</taxon>
        <taxon>Ecdysozoa</taxon>
        <taxon>Arthropoda</taxon>
        <taxon>Chelicerata</taxon>
        <taxon>Arachnida</taxon>
        <taxon>Araneae</taxon>
        <taxon>Araneomorphae</taxon>
        <taxon>Entelegynae</taxon>
        <taxon>Araneoidea</taxon>
        <taxon>Araneidae</taxon>
        <taxon>Araneus</taxon>
    </lineage>
</organism>
<reference evidence="2 3" key="1">
    <citation type="journal article" date="2019" name="Sci. Rep.">
        <title>Orb-weaving spider Araneus ventricosus genome elucidates the spidroin gene catalogue.</title>
        <authorList>
            <person name="Kono N."/>
            <person name="Nakamura H."/>
            <person name="Ohtoshi R."/>
            <person name="Moran D.A.P."/>
            <person name="Shinohara A."/>
            <person name="Yoshida Y."/>
            <person name="Fujiwara M."/>
            <person name="Mori M."/>
            <person name="Tomita M."/>
            <person name="Arakawa K."/>
        </authorList>
    </citation>
    <scope>NUCLEOTIDE SEQUENCE [LARGE SCALE GENOMIC DNA]</scope>
</reference>
<accession>A0A4Y2GS47</accession>
<sequence length="149" mass="16982">MWIWYMLSVTSRVKCTPACMAWKFRERGSCLECLPRHLTTVQNDEVCSKIVLVFQNRTLSRPFTALPKWNFLEHGKKKSILKVENLSNLEQMIRNGGIQKNLKSKTQSVDSNVRPRCEGSGKTKNLPTLAPRVEGRNENLNPPRGGRGV</sequence>
<evidence type="ECO:0000313" key="2">
    <source>
        <dbReference type="EMBL" id="GBM56570.1"/>
    </source>
</evidence>
<protein>
    <submittedName>
        <fullName evidence="2">Uncharacterized protein</fullName>
    </submittedName>
</protein>
<gene>
    <name evidence="2" type="ORF">AVEN_89563_1</name>
</gene>
<proteinExistence type="predicted"/>
<dbReference type="AlphaFoldDB" id="A0A4Y2GS47"/>
<comment type="caution">
    <text evidence="2">The sequence shown here is derived from an EMBL/GenBank/DDBJ whole genome shotgun (WGS) entry which is preliminary data.</text>
</comment>
<evidence type="ECO:0000256" key="1">
    <source>
        <dbReference type="SAM" id="MobiDB-lite"/>
    </source>
</evidence>
<dbReference type="Proteomes" id="UP000499080">
    <property type="component" value="Unassembled WGS sequence"/>
</dbReference>
<evidence type="ECO:0000313" key="3">
    <source>
        <dbReference type="Proteomes" id="UP000499080"/>
    </source>
</evidence>